<proteinExistence type="predicted"/>
<geneLocation type="plasmid" evidence="2">
    <name>pamcp48-600</name>
</geneLocation>
<dbReference type="EMBL" id="CP018025">
    <property type="protein sequence ID" value="APD92090.1"/>
    <property type="molecule type" value="Genomic_DNA"/>
</dbReference>
<dbReference type="Proteomes" id="UP000182101">
    <property type="component" value="Plasmid pAMCP48-600"/>
</dbReference>
<dbReference type="AlphaFoldDB" id="A0AAC9JGH1"/>
<organism evidence="1 2">
    <name type="scientific">Alteromonas mediterranea</name>
    <dbReference type="NCBI Taxonomy" id="314275"/>
    <lineage>
        <taxon>Bacteria</taxon>
        <taxon>Pseudomonadati</taxon>
        <taxon>Pseudomonadota</taxon>
        <taxon>Gammaproteobacteria</taxon>
        <taxon>Alteromonadales</taxon>
        <taxon>Alteromonadaceae</taxon>
        <taxon>Alteromonas/Salinimonas group</taxon>
        <taxon>Alteromonas</taxon>
    </lineage>
</organism>
<gene>
    <name evidence="1" type="ORF">BM524_19410</name>
</gene>
<sequence length="254" mass="29466">MSTREHEQGEIQFTKTGYSQFVRILRAEINGHLTRLYNGALVVHAELAKIKGRGAFDKQRSHFEKYIQQPRDNSGWGYDSFPHQSNKVLATKLGHVPLSEEMKDWIENELFERSNNRLTKPRKSTLPILNNKQTDFRLDCDDGVFRLDPTLNSLIWYVGENNHAVRDAHNSVGYSIFAKAINKYVWKRKEGGVFYYGNEYDEESARDGCRIQDRVSCSFGPEGVREKFESLGHPKKQVNIKVKEFLDKQKQAKH</sequence>
<name>A0AAC9JGH1_9ALTE</name>
<evidence type="ECO:0000313" key="2">
    <source>
        <dbReference type="Proteomes" id="UP000182101"/>
    </source>
</evidence>
<accession>A0AAC9JGH1</accession>
<keyword evidence="1" id="KW-0614">Plasmid</keyword>
<evidence type="ECO:0000313" key="1">
    <source>
        <dbReference type="EMBL" id="APD92090.1"/>
    </source>
</evidence>
<reference evidence="1 2" key="1">
    <citation type="submission" date="2016-11" db="EMBL/GenBank/DDBJ databases">
        <title>Networking in microbes: conjugative elements and plasmids in the genus Alteromonas.</title>
        <authorList>
            <person name="Lopez-Perez M."/>
            <person name="Ramon-Marco N."/>
            <person name="Rodriguez-Valera F."/>
        </authorList>
    </citation>
    <scope>NUCLEOTIDE SEQUENCE [LARGE SCALE GENOMIC DNA]</scope>
    <source>
        <strain evidence="1 2">CP48</strain>
        <plasmid evidence="2">pamcp48-600</plasmid>
    </source>
</reference>
<protein>
    <submittedName>
        <fullName evidence="1">Uncharacterized protein</fullName>
    </submittedName>
</protein>
<dbReference type="RefSeq" id="WP_071960700.1">
    <property type="nucleotide sequence ID" value="NZ_CP018025.1"/>
</dbReference>